<protein>
    <submittedName>
        <fullName evidence="1">Uncharacterized protein</fullName>
    </submittedName>
</protein>
<dbReference type="STRING" id="35622.SAMN04489764_4261"/>
<dbReference type="EMBL" id="FNKK01000002">
    <property type="protein sequence ID" value="SDR22916.1"/>
    <property type="molecule type" value="Genomic_DNA"/>
</dbReference>
<evidence type="ECO:0000313" key="1">
    <source>
        <dbReference type="EMBL" id="SDR22916.1"/>
    </source>
</evidence>
<evidence type="ECO:0000313" key="2">
    <source>
        <dbReference type="Proteomes" id="UP000217103"/>
    </source>
</evidence>
<reference evidence="1 2" key="1">
    <citation type="submission" date="2016-10" db="EMBL/GenBank/DDBJ databases">
        <authorList>
            <person name="de Groot N.N."/>
        </authorList>
    </citation>
    <scope>NUCLEOTIDE SEQUENCE [LARGE SCALE GENOMIC DNA]</scope>
    <source>
        <strain evidence="1 2">DSM 43794</strain>
    </source>
</reference>
<dbReference type="OrthoDB" id="7189707at2"/>
<keyword evidence="2" id="KW-1185">Reference proteome</keyword>
<name>A0A1H1HCZ5_9ACTN</name>
<organism evidence="1 2">
    <name type="scientific">Thermostaphylospora chromogena</name>
    <dbReference type="NCBI Taxonomy" id="35622"/>
    <lineage>
        <taxon>Bacteria</taxon>
        <taxon>Bacillati</taxon>
        <taxon>Actinomycetota</taxon>
        <taxon>Actinomycetes</taxon>
        <taxon>Streptosporangiales</taxon>
        <taxon>Thermomonosporaceae</taxon>
        <taxon>Thermostaphylospora</taxon>
    </lineage>
</organism>
<sequence>MSGGAEKDGDRFRDPLVRVYQFTDSVLVRCPVCDGCAVVLRHPASPEYPPRFPELSGVRRRLRCRACGFFNDESPSVAVMGGPIDPFFRLPLWLQANCRGYTLWAYNVHHLDLLESYIAARLRERRAMPGSMSMLARLPVWMKSAKNRDEVLRVISRMRATLPRS</sequence>
<gene>
    <name evidence="1" type="ORF">SAMN04489764_4261</name>
</gene>
<proteinExistence type="predicted"/>
<dbReference type="AlphaFoldDB" id="A0A1H1HCZ5"/>
<dbReference type="Proteomes" id="UP000217103">
    <property type="component" value="Unassembled WGS sequence"/>
</dbReference>
<accession>A0A1H1HCZ5</accession>